<gene>
    <name evidence="1" type="ORF">MMG00_10775</name>
</gene>
<organism evidence="1 2">
    <name type="scientific">Ignatzschineria rhizosphaerae</name>
    <dbReference type="NCBI Taxonomy" id="2923279"/>
    <lineage>
        <taxon>Bacteria</taxon>
        <taxon>Pseudomonadati</taxon>
        <taxon>Pseudomonadota</taxon>
        <taxon>Gammaproteobacteria</taxon>
        <taxon>Cardiobacteriales</taxon>
        <taxon>Ignatzschineriaceae</taxon>
        <taxon>Ignatzschineria</taxon>
    </lineage>
</organism>
<protein>
    <submittedName>
        <fullName evidence="1">Uncharacterized protein</fullName>
    </submittedName>
</protein>
<name>A0ABY3X3T7_9GAMM</name>
<accession>A0ABY3X3T7</accession>
<sequence length="73" mass="8200">MKTLTPDDADFAVTLRQVCEIMPKIRFIARGVHTIQQSPRGIRFLDANGEQLAALTAKTIKEEQEALNATFRN</sequence>
<dbReference type="RefSeq" id="WP_242148189.1">
    <property type="nucleotide sequence ID" value="NZ_CP093379.1"/>
</dbReference>
<evidence type="ECO:0000313" key="1">
    <source>
        <dbReference type="EMBL" id="UNM95692.1"/>
    </source>
</evidence>
<dbReference type="Proteomes" id="UP000829542">
    <property type="component" value="Chromosome"/>
</dbReference>
<reference evidence="1 2" key="1">
    <citation type="submission" date="2022-03" db="EMBL/GenBank/DDBJ databases">
        <title>Ignatzschineria rhizosphaerae HR5S32.</title>
        <authorList>
            <person name="Sun J.Q."/>
            <person name="Feng J.Y."/>
        </authorList>
    </citation>
    <scope>NUCLEOTIDE SEQUENCE [LARGE SCALE GENOMIC DNA]</scope>
    <source>
        <strain evidence="1 2">HR5S32</strain>
    </source>
</reference>
<keyword evidence="2" id="KW-1185">Reference proteome</keyword>
<evidence type="ECO:0000313" key="2">
    <source>
        <dbReference type="Proteomes" id="UP000829542"/>
    </source>
</evidence>
<dbReference type="EMBL" id="CP093379">
    <property type="protein sequence ID" value="UNM95692.1"/>
    <property type="molecule type" value="Genomic_DNA"/>
</dbReference>
<proteinExistence type="predicted"/>